<evidence type="ECO:0000256" key="5">
    <source>
        <dbReference type="ARBA" id="ARBA00023136"/>
    </source>
</evidence>
<dbReference type="CDD" id="cd16429">
    <property type="entry name" value="VirB10"/>
    <property type="match status" value="1"/>
</dbReference>
<dbReference type="InterPro" id="IPR042217">
    <property type="entry name" value="T4SS_VirB10/TrbI"/>
</dbReference>
<keyword evidence="3 7" id="KW-0812">Transmembrane</keyword>
<name>A0A7X1F4M5_9SPHN</name>
<evidence type="ECO:0000256" key="3">
    <source>
        <dbReference type="ARBA" id="ARBA00022692"/>
    </source>
</evidence>
<accession>A0A7X1F4M5</accession>
<comment type="subcellular location">
    <subcellularLocation>
        <location evidence="1">Membrane</location>
        <topology evidence="1">Single-pass membrane protein</topology>
    </subcellularLocation>
</comment>
<evidence type="ECO:0000256" key="6">
    <source>
        <dbReference type="SAM" id="MobiDB-lite"/>
    </source>
</evidence>
<feature type="transmembrane region" description="Helical" evidence="7">
    <location>
        <begin position="49"/>
        <end position="69"/>
    </location>
</feature>
<evidence type="ECO:0000256" key="2">
    <source>
        <dbReference type="ARBA" id="ARBA00010265"/>
    </source>
</evidence>
<comment type="similarity">
    <text evidence="2">Belongs to the TrbI/VirB10 family.</text>
</comment>
<dbReference type="EMBL" id="JACLAU010000001">
    <property type="protein sequence ID" value="MBC2650305.1"/>
    <property type="molecule type" value="Genomic_DNA"/>
</dbReference>
<evidence type="ECO:0000256" key="7">
    <source>
        <dbReference type="SAM" id="Phobius"/>
    </source>
</evidence>
<evidence type="ECO:0000256" key="4">
    <source>
        <dbReference type="ARBA" id="ARBA00022989"/>
    </source>
</evidence>
<reference evidence="8 9" key="1">
    <citation type="submission" date="2020-08" db="EMBL/GenBank/DDBJ databases">
        <title>The genome sequence of Novosphingobium flavum 4Y4.</title>
        <authorList>
            <person name="Liu Y."/>
        </authorList>
    </citation>
    <scope>NUCLEOTIDE SEQUENCE [LARGE SCALE GENOMIC DNA]</scope>
    <source>
        <strain evidence="8 9">4Y4</strain>
    </source>
</reference>
<dbReference type="Pfam" id="PF03743">
    <property type="entry name" value="TrbI"/>
    <property type="match status" value="1"/>
</dbReference>
<dbReference type="AlphaFoldDB" id="A0A7X1F4M5"/>
<feature type="region of interest" description="Disordered" evidence="6">
    <location>
        <begin position="156"/>
        <end position="180"/>
    </location>
</feature>
<dbReference type="InterPro" id="IPR005498">
    <property type="entry name" value="T4SS_VirB10/TraB/TrbI"/>
</dbReference>
<comment type="caution">
    <text evidence="8">The sequence shown here is derived from an EMBL/GenBank/DDBJ whole genome shotgun (WGS) entry which is preliminary data.</text>
</comment>
<protein>
    <submittedName>
        <fullName evidence="8">TrbI/VirB10 family protein</fullName>
    </submittedName>
</protein>
<keyword evidence="4 7" id="KW-1133">Transmembrane helix</keyword>
<evidence type="ECO:0000256" key="1">
    <source>
        <dbReference type="ARBA" id="ARBA00004167"/>
    </source>
</evidence>
<sequence>MTRLPSHKAAHPDATDPRLALDGDDLAEASTNAYPVVAGQFARRDRAGLLFGAGIAMLLGAVTLFGLTVSRSAATAPRGTASDAAAVASAVPAGTAATMGAVPPLAQPVLAPTPPAAGLTVPPVPPVMMPPAVPNAEAPRAPALVFDAPGVGEGAGGAPVAAAPSVETPRPAPRAMPEGLTPDEQFVRRLAGEGTSASATPMAAPGETVAQGTLIAAVLETGINSDLPGYVRAVISREVRSFDGRKVLIPRGSHVIGEYKSGLAVGQTRAFVLWTRLLRPDGVSVALGSPATDTAGSNGLPGKVNSHFGKRFGAAILMSLISAGGQAIGGGGAVIIAAPSQAASTAAQRDIMIPPTVRVAAGTPIRIFVARDLDFSGFDGK</sequence>
<dbReference type="RefSeq" id="WP_185681711.1">
    <property type="nucleotide sequence ID" value="NZ_JACLAU010000001.1"/>
</dbReference>
<proteinExistence type="inferred from homology"/>
<dbReference type="Proteomes" id="UP000520156">
    <property type="component" value="Unassembled WGS sequence"/>
</dbReference>
<gene>
    <name evidence="8" type="ORF">H7F49_01135</name>
</gene>
<keyword evidence="5 7" id="KW-0472">Membrane</keyword>
<dbReference type="Gene3D" id="2.40.128.260">
    <property type="entry name" value="Type IV secretion system, VirB10/TraB/TrbI"/>
    <property type="match status" value="1"/>
</dbReference>
<keyword evidence="9" id="KW-1185">Reference proteome</keyword>
<organism evidence="8 9">
    <name type="scientific">Novosphingobium aerophilum</name>
    <dbReference type="NCBI Taxonomy" id="2839843"/>
    <lineage>
        <taxon>Bacteria</taxon>
        <taxon>Pseudomonadati</taxon>
        <taxon>Pseudomonadota</taxon>
        <taxon>Alphaproteobacteria</taxon>
        <taxon>Sphingomonadales</taxon>
        <taxon>Sphingomonadaceae</taxon>
        <taxon>Novosphingobium</taxon>
    </lineage>
</organism>
<evidence type="ECO:0000313" key="8">
    <source>
        <dbReference type="EMBL" id="MBC2650305.1"/>
    </source>
</evidence>
<evidence type="ECO:0000313" key="9">
    <source>
        <dbReference type="Proteomes" id="UP000520156"/>
    </source>
</evidence>
<dbReference type="GO" id="GO:0016020">
    <property type="term" value="C:membrane"/>
    <property type="evidence" value="ECO:0007669"/>
    <property type="project" value="UniProtKB-SubCell"/>
</dbReference>